<protein>
    <recommendedName>
        <fullName evidence="5">3-hydroxyacyl-CoA dehydrogenase NAD binding domain-containing protein</fullName>
    </recommendedName>
</protein>
<dbReference type="Pfam" id="PF02737">
    <property type="entry name" value="3HCDH_N"/>
    <property type="match status" value="1"/>
</dbReference>
<organism evidence="4">
    <name type="scientific">marine metagenome</name>
    <dbReference type="NCBI Taxonomy" id="408172"/>
    <lineage>
        <taxon>unclassified sequences</taxon>
        <taxon>metagenomes</taxon>
        <taxon>ecological metagenomes</taxon>
    </lineage>
</organism>
<evidence type="ECO:0000256" key="1">
    <source>
        <dbReference type="ARBA" id="ARBA00023002"/>
    </source>
</evidence>
<dbReference type="GO" id="GO:0008691">
    <property type="term" value="F:3-hydroxybutyryl-CoA dehydrogenase activity"/>
    <property type="evidence" value="ECO:0007669"/>
    <property type="project" value="TreeGrafter"/>
</dbReference>
<dbReference type="PANTHER" id="PTHR48075">
    <property type="entry name" value="3-HYDROXYACYL-COA DEHYDROGENASE FAMILY PROTEIN"/>
    <property type="match status" value="1"/>
</dbReference>
<proteinExistence type="predicted"/>
<dbReference type="InterPro" id="IPR006176">
    <property type="entry name" value="3-OHacyl-CoA_DH_NAD-bd"/>
</dbReference>
<evidence type="ECO:0000259" key="3">
    <source>
        <dbReference type="Pfam" id="PF02737"/>
    </source>
</evidence>
<dbReference type="AlphaFoldDB" id="A0A382EHW8"/>
<dbReference type="SUPFAM" id="SSF51735">
    <property type="entry name" value="NAD(P)-binding Rossmann-fold domains"/>
    <property type="match status" value="1"/>
</dbReference>
<accession>A0A382EHW8</accession>
<reference evidence="4" key="1">
    <citation type="submission" date="2018-05" db="EMBL/GenBank/DDBJ databases">
        <authorList>
            <person name="Lanie J.A."/>
            <person name="Ng W.-L."/>
            <person name="Kazmierczak K.M."/>
            <person name="Andrzejewski T.M."/>
            <person name="Davidsen T.M."/>
            <person name="Wayne K.J."/>
            <person name="Tettelin H."/>
            <person name="Glass J.I."/>
            <person name="Rusch D."/>
            <person name="Podicherti R."/>
            <person name="Tsui H.-C.T."/>
            <person name="Winkler M.E."/>
        </authorList>
    </citation>
    <scope>NUCLEOTIDE SEQUENCE</scope>
</reference>
<dbReference type="EMBL" id="UINC01044482">
    <property type="protein sequence ID" value="SVB50009.1"/>
    <property type="molecule type" value="Genomic_DNA"/>
</dbReference>
<dbReference type="Pfam" id="PF00725">
    <property type="entry name" value="3HCDH"/>
    <property type="match status" value="1"/>
</dbReference>
<feature type="domain" description="3-hydroxyacyl-CoA dehydrogenase NAD binding" evidence="3">
    <location>
        <begin position="5"/>
        <end position="177"/>
    </location>
</feature>
<sequence length="212" mass="23448">MSKSKIAVIGAGLMGHGIAYIFAAAGNRVSIYDPDKLALSSVVGRISEIFELLEQPPEELDNIYIFENMENAIEQAEVVIEVIPEQLELKKALFEQLILKTPQETILATNTSGIPIEQIAKDTKEPQRILGTHFWNPPHLVPLVEVIQSHFTDPKIIERMLVLLTSVGKTAVHVKKDIPGFIGNRLQHALKREAISLVENGICDAETVDLVV</sequence>
<name>A0A382EHW8_9ZZZZ</name>
<evidence type="ECO:0000259" key="2">
    <source>
        <dbReference type="Pfam" id="PF00725"/>
    </source>
</evidence>
<dbReference type="GO" id="GO:0006635">
    <property type="term" value="P:fatty acid beta-oxidation"/>
    <property type="evidence" value="ECO:0007669"/>
    <property type="project" value="TreeGrafter"/>
</dbReference>
<dbReference type="InterPro" id="IPR013328">
    <property type="entry name" value="6PGD_dom2"/>
</dbReference>
<evidence type="ECO:0000313" key="4">
    <source>
        <dbReference type="EMBL" id="SVB50009.1"/>
    </source>
</evidence>
<dbReference type="InterPro" id="IPR006108">
    <property type="entry name" value="3HC_DH_C"/>
</dbReference>
<dbReference type="Gene3D" id="1.10.1040.10">
    <property type="entry name" value="N-(1-d-carboxylethyl)-l-norvaline Dehydrogenase, domain 2"/>
    <property type="match status" value="1"/>
</dbReference>
<gene>
    <name evidence="4" type="ORF">METZ01_LOCUS202863</name>
</gene>
<keyword evidence="1" id="KW-0560">Oxidoreductase</keyword>
<dbReference type="GO" id="GO:0070403">
    <property type="term" value="F:NAD+ binding"/>
    <property type="evidence" value="ECO:0007669"/>
    <property type="project" value="InterPro"/>
</dbReference>
<feature type="non-terminal residue" evidence="4">
    <location>
        <position position="212"/>
    </location>
</feature>
<feature type="domain" description="3-hydroxyacyl-CoA dehydrogenase C-terminal" evidence="2">
    <location>
        <begin position="180"/>
        <end position="211"/>
    </location>
</feature>
<evidence type="ECO:0008006" key="5">
    <source>
        <dbReference type="Google" id="ProtNLM"/>
    </source>
</evidence>
<dbReference type="InterPro" id="IPR036291">
    <property type="entry name" value="NAD(P)-bd_dom_sf"/>
</dbReference>
<dbReference type="Gene3D" id="3.40.50.720">
    <property type="entry name" value="NAD(P)-binding Rossmann-like Domain"/>
    <property type="match status" value="1"/>
</dbReference>
<dbReference type="PANTHER" id="PTHR48075:SF5">
    <property type="entry name" value="3-HYDROXYBUTYRYL-COA DEHYDROGENASE"/>
    <property type="match status" value="1"/>
</dbReference>